<feature type="chain" id="PRO_5046616997" description="Caspase family p20 domain-containing protein" evidence="2">
    <location>
        <begin position="25"/>
        <end position="671"/>
    </location>
</feature>
<dbReference type="Gene3D" id="3.40.50.1460">
    <property type="match status" value="1"/>
</dbReference>
<dbReference type="InterPro" id="IPR001763">
    <property type="entry name" value="Rhodanese-like_dom"/>
</dbReference>
<feature type="domain" description="Rhodanese" evidence="3">
    <location>
        <begin position="629"/>
        <end position="671"/>
    </location>
</feature>
<dbReference type="SUPFAM" id="SSF52821">
    <property type="entry name" value="Rhodanese/Cell cycle control phosphatase"/>
    <property type="match status" value="2"/>
</dbReference>
<dbReference type="InterPro" id="IPR029030">
    <property type="entry name" value="Caspase-like_dom_sf"/>
</dbReference>
<dbReference type="PANTHER" id="PTHR22576">
    <property type="entry name" value="MUCOSA ASSOCIATED LYMPHOID TISSUE LYMPHOMA TRANSLOCATION PROTEIN 1/PARACASPASE"/>
    <property type="match status" value="1"/>
</dbReference>
<dbReference type="InterPro" id="IPR036873">
    <property type="entry name" value="Rhodanese-like_dom_sf"/>
</dbReference>
<evidence type="ECO:0000256" key="1">
    <source>
        <dbReference type="SAM" id="MobiDB-lite"/>
    </source>
</evidence>
<dbReference type="PROSITE" id="PS51257">
    <property type="entry name" value="PROKAR_LIPOPROTEIN"/>
    <property type="match status" value="1"/>
</dbReference>
<keyword evidence="6" id="KW-1185">Reference proteome</keyword>
<dbReference type="EMBL" id="BSPC01000022">
    <property type="protein sequence ID" value="GLS19424.1"/>
    <property type="molecule type" value="Genomic_DNA"/>
</dbReference>
<dbReference type="Pfam" id="PF00656">
    <property type="entry name" value="Peptidase_C14"/>
    <property type="match status" value="1"/>
</dbReference>
<evidence type="ECO:0000256" key="2">
    <source>
        <dbReference type="SAM" id="SignalP"/>
    </source>
</evidence>
<evidence type="ECO:0000259" key="3">
    <source>
        <dbReference type="PROSITE" id="PS50206"/>
    </source>
</evidence>
<dbReference type="RefSeq" id="WP_284312353.1">
    <property type="nucleotide sequence ID" value="NZ_BSPC01000022.1"/>
</dbReference>
<dbReference type="InterPro" id="IPR011600">
    <property type="entry name" value="Pept_C14_caspase"/>
</dbReference>
<feature type="domain" description="Caspase family p20" evidence="4">
    <location>
        <begin position="25"/>
        <end position="106"/>
    </location>
</feature>
<name>A0ABQ6CL24_9HYPH</name>
<protein>
    <recommendedName>
        <fullName evidence="7">Caspase family p20 domain-containing protein</fullName>
    </recommendedName>
</protein>
<organism evidence="5 6">
    <name type="scientific">Labrys miyagiensis</name>
    <dbReference type="NCBI Taxonomy" id="346912"/>
    <lineage>
        <taxon>Bacteria</taxon>
        <taxon>Pseudomonadati</taxon>
        <taxon>Pseudomonadota</taxon>
        <taxon>Alphaproteobacteria</taxon>
        <taxon>Hyphomicrobiales</taxon>
        <taxon>Xanthobacteraceae</taxon>
        <taxon>Labrys</taxon>
    </lineage>
</organism>
<dbReference type="PANTHER" id="PTHR22576:SF37">
    <property type="entry name" value="MUCOSA-ASSOCIATED LYMPHOID TISSUE LYMPHOMA TRANSLOCATION PROTEIN 1"/>
    <property type="match status" value="1"/>
</dbReference>
<evidence type="ECO:0000313" key="6">
    <source>
        <dbReference type="Proteomes" id="UP001156882"/>
    </source>
</evidence>
<evidence type="ECO:0000313" key="5">
    <source>
        <dbReference type="EMBL" id="GLS19424.1"/>
    </source>
</evidence>
<dbReference type="Pfam" id="PF00581">
    <property type="entry name" value="Rhodanese"/>
    <property type="match status" value="2"/>
</dbReference>
<dbReference type="PROSITE" id="PS50208">
    <property type="entry name" value="CASPASE_P20"/>
    <property type="match status" value="1"/>
</dbReference>
<evidence type="ECO:0008006" key="7">
    <source>
        <dbReference type="Google" id="ProtNLM"/>
    </source>
</evidence>
<feature type="region of interest" description="Disordered" evidence="1">
    <location>
        <begin position="324"/>
        <end position="348"/>
    </location>
</feature>
<accession>A0ABQ6CL24</accession>
<feature type="domain" description="Rhodanese" evidence="3">
    <location>
        <begin position="472"/>
        <end position="519"/>
    </location>
</feature>
<feature type="signal peptide" evidence="2">
    <location>
        <begin position="1"/>
        <end position="24"/>
    </location>
</feature>
<evidence type="ECO:0000259" key="4">
    <source>
        <dbReference type="PROSITE" id="PS50208"/>
    </source>
</evidence>
<dbReference type="PROSITE" id="PS50206">
    <property type="entry name" value="RHODANESE_3"/>
    <property type="match status" value="2"/>
</dbReference>
<dbReference type="SUPFAM" id="SSF52129">
    <property type="entry name" value="Caspase-like"/>
    <property type="match status" value="1"/>
</dbReference>
<dbReference type="Gene3D" id="3.40.250.10">
    <property type="entry name" value="Rhodanese-like domain"/>
    <property type="match status" value="2"/>
</dbReference>
<keyword evidence="2" id="KW-0732">Signal</keyword>
<dbReference type="CDD" id="cd00158">
    <property type="entry name" value="RHOD"/>
    <property type="match status" value="2"/>
</dbReference>
<sequence>MRWRNTLSAVVFIGISCFSGAALADKRVALVVGIDHYSKGNGPISAPDLANPVNDARAIRDTLVKLGFSVVYGEDLKKDDFEADLDSFEDQAREADLALVYFSGHGSTFENQPYLVPSDAVFDELRKAERSVIPVEDVLARLREAKGVRIALFDACRDNAAEQALKQSAAKTRAVGQERGLARVSSADGLIVMYAAQHLQTAKDGAGEHSPFAAALLTQLPAPNVDVTEMLNNVARSVISSTNGTQKPELVVDLFDKFTLVTAASTLAEPPPAPAATVDPRVAEAALIWPSLSTSTDRNALTEFQKRYAGTIYATMAGDKLASLQPAPAPASSPAVTPAPAASVPQQSASLELPSAKRGLLNNPALVRAYGEEARDWAVAPTATLRASNAIGTPTPTSIPGAAVISTGEVAALVATRQTQFALLDALESPHQMIAGAVNVAGAGRDGTMSDATQSWLAGRLKDITAGRTDFPLIFYCAGAQCWEGYNAALRAREAGYTNVYWYRGGLQAWQMSPMAGVYKNAAFVRTVGEEATDWGVPAQPRLRPNFQIGTPTPTTIPGGTVLTTGEVWASFSGAHIGLLVDVWTAQHNLIPSAINLAGMGNGGNFSDNVQKLAIAKLQQLTGGNFSFPLVFYCRGPRCWEGYNAALRAIHAGYRNVYWYRGGVAAWSMAR</sequence>
<comment type="caution">
    <text evidence="5">The sequence shown here is derived from an EMBL/GenBank/DDBJ whole genome shotgun (WGS) entry which is preliminary data.</text>
</comment>
<dbReference type="Proteomes" id="UP001156882">
    <property type="component" value="Unassembled WGS sequence"/>
</dbReference>
<dbReference type="InterPro" id="IPR052039">
    <property type="entry name" value="Caspase-related_regulators"/>
</dbReference>
<gene>
    <name evidence="5" type="ORF">GCM10007874_24410</name>
</gene>
<proteinExistence type="predicted"/>
<reference evidence="6" key="1">
    <citation type="journal article" date="2019" name="Int. J. Syst. Evol. Microbiol.">
        <title>The Global Catalogue of Microorganisms (GCM) 10K type strain sequencing project: providing services to taxonomists for standard genome sequencing and annotation.</title>
        <authorList>
            <consortium name="The Broad Institute Genomics Platform"/>
            <consortium name="The Broad Institute Genome Sequencing Center for Infectious Disease"/>
            <person name="Wu L."/>
            <person name="Ma J."/>
        </authorList>
    </citation>
    <scope>NUCLEOTIDE SEQUENCE [LARGE SCALE GENOMIC DNA]</scope>
    <source>
        <strain evidence="6">NBRC 101365</strain>
    </source>
</reference>
<dbReference type="InterPro" id="IPR001309">
    <property type="entry name" value="Pept_C14_p20"/>
</dbReference>